<dbReference type="Proteomes" id="UP000307378">
    <property type="component" value="Unassembled WGS sequence"/>
</dbReference>
<dbReference type="Gene3D" id="3.40.50.300">
    <property type="entry name" value="P-loop containing nucleotide triphosphate hydrolases"/>
    <property type="match status" value="1"/>
</dbReference>
<dbReference type="CDD" id="cd03220">
    <property type="entry name" value="ABC_KpsT_Wzt"/>
    <property type="match status" value="1"/>
</dbReference>
<dbReference type="RefSeq" id="WP_136543356.1">
    <property type="nucleotide sequence ID" value="NZ_STGU01000023.1"/>
</dbReference>
<dbReference type="InterPro" id="IPR017871">
    <property type="entry name" value="ABC_transporter-like_CS"/>
</dbReference>
<dbReference type="InterPro" id="IPR029439">
    <property type="entry name" value="Wzt_C"/>
</dbReference>
<evidence type="ECO:0000256" key="1">
    <source>
        <dbReference type="ARBA" id="ARBA00005417"/>
    </source>
</evidence>
<dbReference type="GO" id="GO:0005524">
    <property type="term" value="F:ATP binding"/>
    <property type="evidence" value="ECO:0007669"/>
    <property type="project" value="UniProtKB-KW"/>
</dbReference>
<evidence type="ECO:0000256" key="3">
    <source>
        <dbReference type="ARBA" id="ARBA00022741"/>
    </source>
</evidence>
<dbReference type="InterPro" id="IPR015860">
    <property type="entry name" value="ABC_transpr_TagH-like"/>
</dbReference>
<keyword evidence="4 6" id="KW-0067">ATP-binding</keyword>
<evidence type="ECO:0000313" key="7">
    <source>
        <dbReference type="Proteomes" id="UP000307378"/>
    </source>
</evidence>
<dbReference type="SMART" id="SM00382">
    <property type="entry name" value="AAA"/>
    <property type="match status" value="1"/>
</dbReference>
<dbReference type="InterPro" id="IPR003439">
    <property type="entry name" value="ABC_transporter-like_ATP-bd"/>
</dbReference>
<name>A0A4S8PK42_9HYPH</name>
<sequence>MSFEAEGELAIEVRGLTKRFRLFQRQIHRIAELFSLGRRRYHKAFTALDNVTFSVRKGEAVGIIGRNGSGKSTLLQMICGTLTPTEGEVRVHGRVAALLELGAGFNPDFTGRENVYLNAALYGLTKSDVDERFEKIVEFADIGEFIEQPVKTYSSGMFVRLAFAVIAHVDADILVIDEALAVGDVAFGQKCMRFLRAFRENGTILFVSHDTAAVIGLCDQAVWLDGGQLKAVGRAKDVCELYFGHVFGDKKIDATVLESEEESDGQTRTLVPPEDWIDGRQPWVNATNLRNDLELFVFEPNSGGDFGFGGARIEDVRFTDPAGRPYRWILGGEETILTVEVKAFVDLDRPIIGFYVKDRLGQALFGDNTFLTTLTEDGGCKVSVKAGETFTATFRFPMPVLPKGSYVIAVAVADGTQEDHVQHHWMHDALIFKSHSSHTVSGLVGIPMLDVSLSTAHGKPID</sequence>
<dbReference type="Gene3D" id="2.70.50.60">
    <property type="entry name" value="abc- transporter (atp binding component) like domain"/>
    <property type="match status" value="1"/>
</dbReference>
<evidence type="ECO:0000256" key="2">
    <source>
        <dbReference type="ARBA" id="ARBA00022448"/>
    </source>
</evidence>
<dbReference type="Pfam" id="PF00005">
    <property type="entry name" value="ABC_tran"/>
    <property type="match status" value="1"/>
</dbReference>
<keyword evidence="3" id="KW-0547">Nucleotide-binding</keyword>
<dbReference type="PANTHER" id="PTHR46743">
    <property type="entry name" value="TEICHOIC ACIDS EXPORT ATP-BINDING PROTEIN TAGH"/>
    <property type="match status" value="1"/>
</dbReference>
<dbReference type="InterPro" id="IPR027417">
    <property type="entry name" value="P-loop_NTPase"/>
</dbReference>
<proteinExistence type="inferred from homology"/>
<gene>
    <name evidence="6" type="ORF">FAA86_22535</name>
</gene>
<dbReference type="Pfam" id="PF14524">
    <property type="entry name" value="Wzt_C"/>
    <property type="match status" value="1"/>
</dbReference>
<dbReference type="PROSITE" id="PS00211">
    <property type="entry name" value="ABC_TRANSPORTER_1"/>
    <property type="match status" value="1"/>
</dbReference>
<feature type="domain" description="ABC transporter" evidence="5">
    <location>
        <begin position="31"/>
        <end position="251"/>
    </location>
</feature>
<dbReference type="PROSITE" id="PS50893">
    <property type="entry name" value="ABC_TRANSPORTER_2"/>
    <property type="match status" value="1"/>
</dbReference>
<comment type="caution">
    <text evidence="6">The sequence shown here is derived from an EMBL/GenBank/DDBJ whole genome shotgun (WGS) entry which is preliminary data.</text>
</comment>
<evidence type="ECO:0000256" key="4">
    <source>
        <dbReference type="ARBA" id="ARBA00022840"/>
    </source>
</evidence>
<dbReference type="GO" id="GO:0016020">
    <property type="term" value="C:membrane"/>
    <property type="evidence" value="ECO:0007669"/>
    <property type="project" value="InterPro"/>
</dbReference>
<keyword evidence="2" id="KW-0813">Transport</keyword>
<dbReference type="InterPro" id="IPR003593">
    <property type="entry name" value="AAA+_ATPase"/>
</dbReference>
<organism evidence="6 7">
    <name type="scientific">Rhizobium rosettiformans W3</name>
    <dbReference type="NCBI Taxonomy" id="538378"/>
    <lineage>
        <taxon>Bacteria</taxon>
        <taxon>Pseudomonadati</taxon>
        <taxon>Pseudomonadota</taxon>
        <taxon>Alphaproteobacteria</taxon>
        <taxon>Hyphomicrobiales</taxon>
        <taxon>Rhizobiaceae</taxon>
        <taxon>Rhizobium/Agrobacterium group</taxon>
        <taxon>Rhizobium</taxon>
    </lineage>
</organism>
<dbReference type="GO" id="GO:0016887">
    <property type="term" value="F:ATP hydrolysis activity"/>
    <property type="evidence" value="ECO:0007669"/>
    <property type="project" value="InterPro"/>
</dbReference>
<dbReference type="SUPFAM" id="SSF52540">
    <property type="entry name" value="P-loop containing nucleoside triphosphate hydrolases"/>
    <property type="match status" value="1"/>
</dbReference>
<dbReference type="PANTHER" id="PTHR46743:SF2">
    <property type="entry name" value="TEICHOIC ACIDS EXPORT ATP-BINDING PROTEIN TAGH"/>
    <property type="match status" value="1"/>
</dbReference>
<dbReference type="InterPro" id="IPR050683">
    <property type="entry name" value="Bact_Polysacc_Export_ATP-bd"/>
</dbReference>
<dbReference type="GO" id="GO:0140359">
    <property type="term" value="F:ABC-type transporter activity"/>
    <property type="evidence" value="ECO:0007669"/>
    <property type="project" value="InterPro"/>
</dbReference>
<dbReference type="CDD" id="cd10147">
    <property type="entry name" value="Wzt_C-like"/>
    <property type="match status" value="1"/>
</dbReference>
<dbReference type="AlphaFoldDB" id="A0A4S8PK42"/>
<evidence type="ECO:0000259" key="5">
    <source>
        <dbReference type="PROSITE" id="PS50893"/>
    </source>
</evidence>
<dbReference type="EMBL" id="STGU01000023">
    <property type="protein sequence ID" value="THV31088.1"/>
    <property type="molecule type" value="Genomic_DNA"/>
</dbReference>
<comment type="similarity">
    <text evidence="1">Belongs to the ABC transporter superfamily.</text>
</comment>
<evidence type="ECO:0000313" key="6">
    <source>
        <dbReference type="EMBL" id="THV31088.1"/>
    </source>
</evidence>
<reference evidence="6 7" key="1">
    <citation type="submission" date="2019-04" db="EMBL/GenBank/DDBJ databases">
        <title>genome sequence of strain W3.</title>
        <authorList>
            <person name="Gao J."/>
            <person name="Sun J."/>
        </authorList>
    </citation>
    <scope>NUCLEOTIDE SEQUENCE [LARGE SCALE GENOMIC DNA]</scope>
    <source>
        <strain evidence="6 7">W3</strain>
    </source>
</reference>
<protein>
    <submittedName>
        <fullName evidence="6">ABC transporter ATP-binding protein</fullName>
    </submittedName>
</protein>
<accession>A0A4S8PK42</accession>